<dbReference type="OMA" id="KEYSLWH"/>
<feature type="compositionally biased region" description="Polar residues" evidence="7">
    <location>
        <begin position="128"/>
        <end position="138"/>
    </location>
</feature>
<dbReference type="GO" id="GO:0005524">
    <property type="term" value="F:ATP binding"/>
    <property type="evidence" value="ECO:0007669"/>
    <property type="project" value="UniProtKB-KW"/>
</dbReference>
<proteinExistence type="predicted"/>
<dbReference type="GO" id="GO:0016787">
    <property type="term" value="F:hydrolase activity"/>
    <property type="evidence" value="ECO:0007669"/>
    <property type="project" value="UniProtKB-KW"/>
</dbReference>
<evidence type="ECO:0000256" key="2">
    <source>
        <dbReference type="ARBA" id="ARBA00022741"/>
    </source>
</evidence>
<evidence type="ECO:0000259" key="8">
    <source>
        <dbReference type="PROSITE" id="PS51195"/>
    </source>
</evidence>
<keyword evidence="5" id="KW-0067">ATP-binding</keyword>
<dbReference type="InterPro" id="IPR027417">
    <property type="entry name" value="P-loop_NTPase"/>
</dbReference>
<feature type="short sequence motif" description="Q motif" evidence="6">
    <location>
        <begin position="205"/>
        <end position="233"/>
    </location>
</feature>
<feature type="region of interest" description="Disordered" evidence="7">
    <location>
        <begin position="1"/>
        <end position="25"/>
    </location>
</feature>
<dbReference type="STRING" id="28743.ENSCVAP00000022913"/>
<dbReference type="GeneTree" id="ENSGT00550000074847"/>
<reference evidence="9" key="2">
    <citation type="submission" date="2025-09" db="UniProtKB">
        <authorList>
            <consortium name="Ensembl"/>
        </authorList>
    </citation>
    <scope>IDENTIFICATION</scope>
</reference>
<dbReference type="PROSITE" id="PS51195">
    <property type="entry name" value="Q_MOTIF"/>
    <property type="match status" value="1"/>
</dbReference>
<feature type="compositionally biased region" description="Acidic residues" evidence="7">
    <location>
        <begin position="104"/>
        <end position="114"/>
    </location>
</feature>
<dbReference type="EC" id="3.6.4.13" evidence="1"/>
<organism evidence="9 10">
    <name type="scientific">Cyprinodon variegatus</name>
    <name type="common">Sheepshead minnow</name>
    <dbReference type="NCBI Taxonomy" id="28743"/>
    <lineage>
        <taxon>Eukaryota</taxon>
        <taxon>Metazoa</taxon>
        <taxon>Chordata</taxon>
        <taxon>Craniata</taxon>
        <taxon>Vertebrata</taxon>
        <taxon>Euteleostomi</taxon>
        <taxon>Actinopterygii</taxon>
        <taxon>Neopterygii</taxon>
        <taxon>Teleostei</taxon>
        <taxon>Neoteleostei</taxon>
        <taxon>Acanthomorphata</taxon>
        <taxon>Ovalentaria</taxon>
        <taxon>Atherinomorphae</taxon>
        <taxon>Cyprinodontiformes</taxon>
        <taxon>Cyprinodontidae</taxon>
        <taxon>Cyprinodon</taxon>
    </lineage>
</organism>
<keyword evidence="2" id="KW-0547">Nucleotide-binding</keyword>
<dbReference type="AlphaFoldDB" id="A0A3Q2DSZ7"/>
<evidence type="ECO:0000256" key="7">
    <source>
        <dbReference type="SAM" id="MobiDB-lite"/>
    </source>
</evidence>
<dbReference type="Gene3D" id="3.40.50.300">
    <property type="entry name" value="P-loop containing nucleotide triphosphate hydrolases"/>
    <property type="match status" value="1"/>
</dbReference>
<name>A0A3Q2DSZ7_CYPVA</name>
<feature type="compositionally biased region" description="Basic and acidic residues" evidence="7">
    <location>
        <begin position="115"/>
        <end position="127"/>
    </location>
</feature>
<feature type="domain" description="DEAD-box RNA helicase Q" evidence="8">
    <location>
        <begin position="205"/>
        <end position="233"/>
    </location>
</feature>
<evidence type="ECO:0000256" key="6">
    <source>
        <dbReference type="PROSITE-ProRule" id="PRU00552"/>
    </source>
</evidence>
<dbReference type="SUPFAM" id="SSF52540">
    <property type="entry name" value="P-loop containing nucleoside triphosphate hydrolases"/>
    <property type="match status" value="1"/>
</dbReference>
<evidence type="ECO:0000313" key="9">
    <source>
        <dbReference type="Ensembl" id="ENSCVAP00000022913.1"/>
    </source>
</evidence>
<evidence type="ECO:0000256" key="1">
    <source>
        <dbReference type="ARBA" id="ARBA00012552"/>
    </source>
</evidence>
<dbReference type="Ensembl" id="ENSCVAT00000008088.1">
    <property type="protein sequence ID" value="ENSCVAP00000022913.1"/>
    <property type="gene ID" value="ENSCVAG00000005897.1"/>
</dbReference>
<feature type="compositionally biased region" description="Basic and acidic residues" evidence="7">
    <location>
        <begin position="7"/>
        <end position="25"/>
    </location>
</feature>
<evidence type="ECO:0000256" key="3">
    <source>
        <dbReference type="ARBA" id="ARBA00022801"/>
    </source>
</evidence>
<evidence type="ECO:0000313" key="10">
    <source>
        <dbReference type="Proteomes" id="UP000265020"/>
    </source>
</evidence>
<dbReference type="Proteomes" id="UP000265020">
    <property type="component" value="Unassembled WGS sequence"/>
</dbReference>
<keyword evidence="4" id="KW-0347">Helicase</keyword>
<feature type="compositionally biased region" description="Basic and acidic residues" evidence="7">
    <location>
        <begin position="165"/>
        <end position="175"/>
    </location>
</feature>
<accession>A0A3Q2DSZ7</accession>
<feature type="region of interest" description="Disordered" evidence="7">
    <location>
        <begin position="57"/>
        <end position="203"/>
    </location>
</feature>
<sequence>MKQKKAKTGEKRLSSVKRSFDMKGKWKPVELDPHLFSQEGLQDLVCFEELTSYSLVDSSKAAKQLKKEKKREKKRGAEQTGEEAAEPAKKKKKKHEKVASGDPETNEDLMEEGEAATKQDGEGEKESAATSEQAQSINTDKREKKKKNRQKKKKLDQVAITEEQTDFKPPEKEKPSQNQRKPKMQTKNWTEAALSGSEEKNSDVSAWKDLYVPSEVLKALSRLGFTSPTPIQALALPPAIRDRMDILGAAETGKTT</sequence>
<dbReference type="GO" id="GO:0003724">
    <property type="term" value="F:RNA helicase activity"/>
    <property type="evidence" value="ECO:0007669"/>
    <property type="project" value="UniProtKB-EC"/>
</dbReference>
<feature type="compositionally biased region" description="Basic residues" evidence="7">
    <location>
        <begin position="143"/>
        <end position="154"/>
    </location>
</feature>
<keyword evidence="10" id="KW-1185">Reference proteome</keyword>
<protein>
    <recommendedName>
        <fullName evidence="1">RNA helicase</fullName>
        <ecNumber evidence="1">3.6.4.13</ecNumber>
    </recommendedName>
</protein>
<evidence type="ECO:0000256" key="5">
    <source>
        <dbReference type="ARBA" id="ARBA00022840"/>
    </source>
</evidence>
<feature type="compositionally biased region" description="Basic residues" evidence="7">
    <location>
        <begin position="63"/>
        <end position="74"/>
    </location>
</feature>
<evidence type="ECO:0000256" key="4">
    <source>
        <dbReference type="ARBA" id="ARBA00022806"/>
    </source>
</evidence>
<reference evidence="9" key="1">
    <citation type="submission" date="2025-08" db="UniProtKB">
        <authorList>
            <consortium name="Ensembl"/>
        </authorList>
    </citation>
    <scope>IDENTIFICATION</scope>
</reference>
<dbReference type="InterPro" id="IPR014014">
    <property type="entry name" value="RNA_helicase_DEAD_Q_motif"/>
</dbReference>
<keyword evidence="3" id="KW-0378">Hydrolase</keyword>